<evidence type="ECO:0000313" key="1">
    <source>
        <dbReference type="EMBL" id="CAF1612725.1"/>
    </source>
</evidence>
<dbReference type="Gene3D" id="3.80.10.10">
    <property type="entry name" value="Ribonuclease Inhibitor"/>
    <property type="match status" value="1"/>
</dbReference>
<name>A0A816BMN0_9BILA</name>
<dbReference type="AlphaFoldDB" id="A0A816BMN0"/>
<dbReference type="Proteomes" id="UP000663829">
    <property type="component" value="Unassembled WGS sequence"/>
</dbReference>
<proteinExistence type="predicted"/>
<dbReference type="InterPro" id="IPR032675">
    <property type="entry name" value="LRR_dom_sf"/>
</dbReference>
<dbReference type="OrthoDB" id="10200677at2759"/>
<protein>
    <submittedName>
        <fullName evidence="1">Uncharacterized protein</fullName>
    </submittedName>
</protein>
<evidence type="ECO:0000313" key="2">
    <source>
        <dbReference type="EMBL" id="CAF4497002.1"/>
    </source>
</evidence>
<gene>
    <name evidence="1" type="ORF">GPM918_LOCUS43203</name>
    <name evidence="2" type="ORF">SRO942_LOCUS44631</name>
</gene>
<evidence type="ECO:0000313" key="3">
    <source>
        <dbReference type="Proteomes" id="UP000663829"/>
    </source>
</evidence>
<dbReference type="SUPFAM" id="SSF52047">
    <property type="entry name" value="RNI-like"/>
    <property type="match status" value="1"/>
</dbReference>
<comment type="caution">
    <text evidence="1">The sequence shown here is derived from an EMBL/GenBank/DDBJ whole genome shotgun (WGS) entry which is preliminary data.</text>
</comment>
<reference evidence="1" key="1">
    <citation type="submission" date="2021-02" db="EMBL/GenBank/DDBJ databases">
        <authorList>
            <person name="Nowell W R."/>
        </authorList>
    </citation>
    <scope>NUCLEOTIDE SEQUENCE</scope>
</reference>
<dbReference type="EMBL" id="CAJOBC010105317">
    <property type="protein sequence ID" value="CAF4497002.1"/>
    <property type="molecule type" value="Genomic_DNA"/>
</dbReference>
<organism evidence="1 3">
    <name type="scientific">Didymodactylos carnosus</name>
    <dbReference type="NCBI Taxonomy" id="1234261"/>
    <lineage>
        <taxon>Eukaryota</taxon>
        <taxon>Metazoa</taxon>
        <taxon>Spiralia</taxon>
        <taxon>Gnathifera</taxon>
        <taxon>Rotifera</taxon>
        <taxon>Eurotatoria</taxon>
        <taxon>Bdelloidea</taxon>
        <taxon>Philodinida</taxon>
        <taxon>Philodinidae</taxon>
        <taxon>Didymodactylos</taxon>
    </lineage>
</organism>
<keyword evidence="3" id="KW-1185">Reference proteome</keyword>
<dbReference type="EMBL" id="CAJNOQ010038493">
    <property type="protein sequence ID" value="CAF1612725.1"/>
    <property type="molecule type" value="Genomic_DNA"/>
</dbReference>
<accession>A0A816BMN0</accession>
<feature type="non-terminal residue" evidence="1">
    <location>
        <position position="1"/>
    </location>
</feature>
<dbReference type="Proteomes" id="UP000681722">
    <property type="component" value="Unassembled WGS sequence"/>
</dbReference>
<sequence length="118" mass="13789">WYDLKQLYIDDDIPDKIVTKLPKLLSIDFEDHLEFSDTCLKILNNNKNLRNILLKDSGIAGHIITDESHKQPIIHFSENALIEYAKRHPLLEQLEMNVCQSIMLSTQFLTKFIKHCPN</sequence>